<gene>
    <name evidence="1" type="ORF">SAMN02910417_01987</name>
</gene>
<dbReference type="RefSeq" id="WP_176762363.1">
    <property type="nucleotide sequence ID" value="NZ_FMXR01000014.1"/>
</dbReference>
<evidence type="ECO:0008006" key="3">
    <source>
        <dbReference type="Google" id="ProtNLM"/>
    </source>
</evidence>
<dbReference type="EMBL" id="FMXR01000014">
    <property type="protein sequence ID" value="SDB26802.1"/>
    <property type="molecule type" value="Genomic_DNA"/>
</dbReference>
<proteinExistence type="predicted"/>
<reference evidence="1 2" key="1">
    <citation type="submission" date="2016-10" db="EMBL/GenBank/DDBJ databases">
        <authorList>
            <person name="de Groot N.N."/>
        </authorList>
    </citation>
    <scope>NUCLEOTIDE SEQUENCE [LARGE SCALE GENOMIC DNA]</scope>
    <source>
        <strain evidence="1 2">DSM 3217</strain>
    </source>
</reference>
<evidence type="ECO:0000313" key="1">
    <source>
        <dbReference type="EMBL" id="SDB26802.1"/>
    </source>
</evidence>
<keyword evidence="2" id="KW-1185">Reference proteome</keyword>
<protein>
    <recommendedName>
        <fullName evidence="3">DUF3793 family protein</fullName>
    </recommendedName>
</protein>
<dbReference type="Proteomes" id="UP000199228">
    <property type="component" value="Unassembled WGS sequence"/>
</dbReference>
<name>A0A1G6C1Q8_EUBOX</name>
<dbReference type="AlphaFoldDB" id="A0A1G6C1Q8"/>
<dbReference type="InterPro" id="IPR024523">
    <property type="entry name" value="DUF3793"/>
</dbReference>
<evidence type="ECO:0000313" key="2">
    <source>
        <dbReference type="Proteomes" id="UP000199228"/>
    </source>
</evidence>
<dbReference type="STRING" id="1732.SAMN02910417_01987"/>
<dbReference type="Pfam" id="PF12672">
    <property type="entry name" value="DUF3793"/>
    <property type="match status" value="1"/>
</dbReference>
<accession>A0A1G6C1Q8</accession>
<organism evidence="1 2">
    <name type="scientific">Eubacterium oxidoreducens</name>
    <dbReference type="NCBI Taxonomy" id="1732"/>
    <lineage>
        <taxon>Bacteria</taxon>
        <taxon>Bacillati</taxon>
        <taxon>Bacillota</taxon>
        <taxon>Clostridia</taxon>
        <taxon>Eubacteriales</taxon>
        <taxon>Eubacteriaceae</taxon>
        <taxon>Eubacterium</taxon>
    </lineage>
</organism>
<sequence>MSREALEIVQKLNSGKLGMQLILQCAPLIAQLKVSNLLRIHKREVPKLVRLLKMVNVSYYLLLDDGERVTFLVFRKEALVAYLNEKWNRSYLESLGYCDQNLTSLLLRFRERYRAHILTKTDFPHEMGLFLGYPIEDVVGFVRKQGTQFLFSGYWKVYKDAAVKRALFEEYDQARECMLVMYAEGMTIEQILKYYQNVAMKSIAV</sequence>